<dbReference type="EMBL" id="CP005960">
    <property type="protein sequence ID" value="AHZ68026.1"/>
    <property type="molecule type" value="Genomic_DNA"/>
</dbReference>
<name>A0A024E5W2_9PSED</name>
<sequence>MGRLIFVKPARVGARAADVWLPGPYWKRLIMINLGMNGLAHAGVN</sequence>
<gene>
    <name evidence="1" type="ORF">OU5_0947</name>
</gene>
<dbReference type="KEGG" id="pman:OU5_0947"/>
<protein>
    <submittedName>
        <fullName evidence="1">Uncharacterized protein</fullName>
    </submittedName>
</protein>
<organism evidence="1 2">
    <name type="scientific">Pseudomonas mandelii JR-1</name>
    <dbReference type="NCBI Taxonomy" id="1147786"/>
    <lineage>
        <taxon>Bacteria</taxon>
        <taxon>Pseudomonadati</taxon>
        <taxon>Pseudomonadota</taxon>
        <taxon>Gammaproteobacteria</taxon>
        <taxon>Pseudomonadales</taxon>
        <taxon>Pseudomonadaceae</taxon>
        <taxon>Pseudomonas</taxon>
    </lineage>
</organism>
<evidence type="ECO:0000313" key="2">
    <source>
        <dbReference type="Proteomes" id="UP000026913"/>
    </source>
</evidence>
<accession>A0A024E5W2</accession>
<dbReference type="AlphaFoldDB" id="A0A024E5W2"/>
<reference evidence="1 2" key="1">
    <citation type="journal article" date="2012" name="J. Bacteriol.">
        <title>Genome sequence of cold-adapted Pseudomonas mandelii strain JR-1.</title>
        <authorList>
            <person name="Jang S.H."/>
            <person name="Kim J."/>
            <person name="Kim J."/>
            <person name="Hong S."/>
            <person name="Lee C."/>
        </authorList>
    </citation>
    <scope>NUCLEOTIDE SEQUENCE [LARGE SCALE GENOMIC DNA]</scope>
    <source>
        <strain evidence="1 2">JR-1</strain>
    </source>
</reference>
<dbReference type="HOGENOM" id="CLU_3204144_0_0_6"/>
<evidence type="ECO:0000313" key="1">
    <source>
        <dbReference type="EMBL" id="AHZ68026.1"/>
    </source>
</evidence>
<proteinExistence type="predicted"/>
<dbReference type="Proteomes" id="UP000026913">
    <property type="component" value="Chromosome"/>
</dbReference>